<evidence type="ECO:0000313" key="2">
    <source>
        <dbReference type="Proteomes" id="UP001380953"/>
    </source>
</evidence>
<accession>A0ACC6PAR6</accession>
<keyword evidence="2" id="KW-1185">Reference proteome</keyword>
<comment type="caution">
    <text evidence="1">The sequence shown here is derived from an EMBL/GenBank/DDBJ whole genome shotgun (WGS) entry which is preliminary data.</text>
</comment>
<reference evidence="1" key="1">
    <citation type="submission" date="2024-03" db="EMBL/GenBank/DDBJ databases">
        <title>Whole genome sequecning of epiphytes from Marcgravia umbellata leaves.</title>
        <authorList>
            <person name="Kumar G."/>
            <person name="Savka M.A."/>
        </authorList>
    </citation>
    <scope>NUCLEOTIDE SEQUENCE</scope>
    <source>
        <strain evidence="1">RIT_BL5</strain>
    </source>
</reference>
<name>A0ACC6PAR6_9BACL</name>
<dbReference type="EMBL" id="JBBKAR010000031">
    <property type="protein sequence ID" value="MEJ8303987.1"/>
    <property type="molecule type" value="Genomic_DNA"/>
</dbReference>
<sequence length="663" mass="74171">MFELILLMLSAIALSNLINRFVPSVSVPIIQIALGVGLTFLPTHFEITLNPELFLLLFIAPLLFNDGRMTDRKSFWSLRKPILLLALGLVFVTVASLGYMLNWLLPSLPLAAAFALAAALAPTDAIAVGALEDKVAIPHRTMKILEGESLINDASGLVSFQFAVAAMVTGAFSIWSAGLAFVGISLGGIALGLVMTFLKQIFVMWLRRLGMETVTLHMLIEVLTPFLIFLTAEKLGVNGILAAVSAGVAHSIGYRKLNPEIAKLNIVSKSTWSVIIFVLNGLVFLLLGTQLPEIVRTIWESREISNLEAIGHSLLLTVLLLGIRFVWVLLTRVTEAKDSGNEHRHAQPGRFKNALIFSLAGVRGTITLASALSLPFLLDDGTRFPERHLIIFLAAGVILWTLLAANYLLPLLIHNEETPENEDVQAELEILRGVVVALNDQANTENGTAVKIVAHMYNQRIFKLKQTSQLGESPQTLMIQTLKWQKEYATQAARSQQVNPFVAYRFVRQLNKLLYRYTRDRSYLTELRRLPRGSMKQLRQFVDPSADTLKERRRSEDAFKTEVSDHVVERLQALLASDQTDIEAEDIHVALLRYEQFQLRREKDPEALAARRSSEEELDEVARVGIQLERDEIQRMFENGKLSRNGMKEMKNNLLVMEHDLRG</sequence>
<evidence type="ECO:0000313" key="1">
    <source>
        <dbReference type="EMBL" id="MEJ8303987.1"/>
    </source>
</evidence>
<gene>
    <name evidence="1" type="ORF">WKI47_08765</name>
</gene>
<protein>
    <submittedName>
        <fullName evidence="1">Na+/H+ antiporter</fullName>
    </submittedName>
</protein>
<organism evidence="1 2">
    <name type="scientific">Saccharibacillus sacchari</name>
    <dbReference type="NCBI Taxonomy" id="456493"/>
    <lineage>
        <taxon>Bacteria</taxon>
        <taxon>Bacillati</taxon>
        <taxon>Bacillota</taxon>
        <taxon>Bacilli</taxon>
        <taxon>Bacillales</taxon>
        <taxon>Paenibacillaceae</taxon>
        <taxon>Saccharibacillus</taxon>
    </lineage>
</organism>
<proteinExistence type="predicted"/>
<dbReference type="Proteomes" id="UP001380953">
    <property type="component" value="Unassembled WGS sequence"/>
</dbReference>